<dbReference type="AlphaFoldDB" id="A0A7X1ZDF7"/>
<feature type="compositionally biased region" description="Pro residues" evidence="1">
    <location>
        <begin position="311"/>
        <end position="343"/>
    </location>
</feature>
<feature type="compositionally biased region" description="Pro residues" evidence="1">
    <location>
        <begin position="260"/>
        <end position="270"/>
    </location>
</feature>
<dbReference type="Gene3D" id="1.10.530.10">
    <property type="match status" value="1"/>
</dbReference>
<organism evidence="2 3">
    <name type="scientific">Roseospira navarrensis</name>
    <dbReference type="NCBI Taxonomy" id="140058"/>
    <lineage>
        <taxon>Bacteria</taxon>
        <taxon>Pseudomonadati</taxon>
        <taxon>Pseudomonadota</taxon>
        <taxon>Alphaproteobacteria</taxon>
        <taxon>Rhodospirillales</taxon>
        <taxon>Rhodospirillaceae</taxon>
        <taxon>Roseospira</taxon>
    </lineage>
</organism>
<protein>
    <recommendedName>
        <fullName evidence="4">Transglycosylase SLT domain-containing protein</fullName>
    </recommendedName>
</protein>
<evidence type="ECO:0000256" key="1">
    <source>
        <dbReference type="SAM" id="MobiDB-lite"/>
    </source>
</evidence>
<feature type="compositionally biased region" description="Low complexity" evidence="1">
    <location>
        <begin position="281"/>
        <end position="293"/>
    </location>
</feature>
<name>A0A7X1ZDF7_9PROT</name>
<dbReference type="Proteomes" id="UP000434582">
    <property type="component" value="Unassembled WGS sequence"/>
</dbReference>
<dbReference type="InterPro" id="IPR023346">
    <property type="entry name" value="Lysozyme-like_dom_sf"/>
</dbReference>
<feature type="region of interest" description="Disordered" evidence="1">
    <location>
        <begin position="227"/>
        <end position="343"/>
    </location>
</feature>
<evidence type="ECO:0000313" key="3">
    <source>
        <dbReference type="Proteomes" id="UP000434582"/>
    </source>
</evidence>
<keyword evidence="3" id="KW-1185">Reference proteome</keyword>
<evidence type="ECO:0008006" key="4">
    <source>
        <dbReference type="Google" id="ProtNLM"/>
    </source>
</evidence>
<feature type="compositionally biased region" description="Low complexity" evidence="1">
    <location>
        <begin position="515"/>
        <end position="524"/>
    </location>
</feature>
<feature type="compositionally biased region" description="Pro residues" evidence="1">
    <location>
        <begin position="528"/>
        <end position="538"/>
    </location>
</feature>
<dbReference type="RefSeq" id="WP_153343108.1">
    <property type="nucleotide sequence ID" value="NZ_WIVE01000021.1"/>
</dbReference>
<reference evidence="2 3" key="1">
    <citation type="submission" date="2019-10" db="EMBL/GenBank/DDBJ databases">
        <title>Draft whole-genome sequence of the purple nonsulfur photosynthetic bacterium Roseospira navarrensis DSM 15114.</title>
        <authorList>
            <person name="Kyndt J.A."/>
            <person name="Meyer T.E."/>
        </authorList>
    </citation>
    <scope>NUCLEOTIDE SEQUENCE [LARGE SCALE GENOMIC DNA]</scope>
    <source>
        <strain evidence="2 3">DSM 15114</strain>
    </source>
</reference>
<sequence length="572" mass="57501">MTGLTTPSLPQQLAASVQIGNRTVGGDVLTGIRDASVKTGVDFAYMLAKANQESGFRPDARNLRGTASGLFQFTRDTWLDTLQRHGAKHGLGDIAARIHTDSRGRLGIADSELEQNVLALRRDPGLSSIMAAEYAAENKRHLEASLGRPAGTTDIYLAHFLGPGGAVTFLTAVGRTPDRPAADVLPEAAHANPGLFLDHGRPRSLRELHGLLDATISDAMRRFQGVESLTRPPAPPPAAKPTPPAPEDMGATRSAQAGPPVAPGAKPVPPGFEDMGAVRTAEVGPPVAPGAKPAAPPPEDMGATRVADAGPPVPPGPRPLPPGVEAPAPLPVEPPPTPVAPPPEIRMAEADPAPAAPGMPVAPIAPAGTESASTIARVLSATRAVEDASAARGFSLPGASAVAVAALLDSMSGPSAPASPASPAAAPAPVAAPVAEPAPAPLPLPGMDADADVPFLALARTARGLFEPDAAPWPAPTAGTDAANTRVLAVGGAVSTRDGAAGLTMEVPGLAAVEPAAGAAQTARAEPDPAPAPTPAPEPPRDTALRAAPADYLTGAEATRAIAAILGRHRSG</sequence>
<dbReference type="OrthoDB" id="8477976at2"/>
<comment type="caution">
    <text evidence="2">The sequence shown here is derived from an EMBL/GenBank/DDBJ whole genome shotgun (WGS) entry which is preliminary data.</text>
</comment>
<accession>A0A7X1ZDF7</accession>
<feature type="region of interest" description="Disordered" evidence="1">
    <location>
        <begin position="515"/>
        <end position="549"/>
    </location>
</feature>
<proteinExistence type="predicted"/>
<feature type="compositionally biased region" description="Pro residues" evidence="1">
    <location>
        <begin position="232"/>
        <end position="246"/>
    </location>
</feature>
<dbReference type="SUPFAM" id="SSF53955">
    <property type="entry name" value="Lysozyme-like"/>
    <property type="match status" value="1"/>
</dbReference>
<gene>
    <name evidence="2" type="ORF">GHC57_08335</name>
</gene>
<dbReference type="EMBL" id="WIVE01000021">
    <property type="protein sequence ID" value="MQX36523.1"/>
    <property type="molecule type" value="Genomic_DNA"/>
</dbReference>
<evidence type="ECO:0000313" key="2">
    <source>
        <dbReference type="EMBL" id="MQX36523.1"/>
    </source>
</evidence>